<dbReference type="Gene3D" id="3.40.50.1820">
    <property type="entry name" value="alpha/beta hydrolase"/>
    <property type="match status" value="1"/>
</dbReference>
<comment type="caution">
    <text evidence="3">The sequence shown here is derived from an EMBL/GenBank/DDBJ whole genome shotgun (WGS) entry which is preliminary data.</text>
</comment>
<dbReference type="InterPro" id="IPR000073">
    <property type="entry name" value="AB_hydrolase_1"/>
</dbReference>
<keyword evidence="1" id="KW-1133">Transmembrane helix</keyword>
<feature type="domain" description="AB hydrolase-1" evidence="2">
    <location>
        <begin position="77"/>
        <end position="192"/>
    </location>
</feature>
<dbReference type="InterPro" id="IPR052920">
    <property type="entry name" value="DNA-binding_regulatory"/>
</dbReference>
<name>A0ABR5AJI7_9BACL</name>
<dbReference type="PANTHER" id="PTHR43358:SF4">
    <property type="entry name" value="ALPHA_BETA HYDROLASE FOLD-1 DOMAIN-CONTAINING PROTEIN"/>
    <property type="match status" value="1"/>
</dbReference>
<dbReference type="Proteomes" id="UP000031967">
    <property type="component" value="Unassembled WGS sequence"/>
</dbReference>
<dbReference type="SUPFAM" id="SSF53474">
    <property type="entry name" value="alpha/beta-Hydrolases"/>
    <property type="match status" value="1"/>
</dbReference>
<protein>
    <recommendedName>
        <fullName evidence="2">AB hydrolase-1 domain-containing protein</fullName>
    </recommendedName>
</protein>
<accession>A0ABR5AJI7</accession>
<proteinExistence type="predicted"/>
<organism evidence="3 4">
    <name type="scientific">Gordoniibacillus kamchatkensis</name>
    <dbReference type="NCBI Taxonomy" id="1590651"/>
    <lineage>
        <taxon>Bacteria</taxon>
        <taxon>Bacillati</taxon>
        <taxon>Bacillota</taxon>
        <taxon>Bacilli</taxon>
        <taxon>Bacillales</taxon>
        <taxon>Paenibacillaceae</taxon>
        <taxon>Gordoniibacillus</taxon>
    </lineage>
</organism>
<dbReference type="InterPro" id="IPR029058">
    <property type="entry name" value="AB_hydrolase_fold"/>
</dbReference>
<keyword evidence="1" id="KW-0472">Membrane</keyword>
<keyword evidence="1" id="KW-0812">Transmembrane</keyword>
<keyword evidence="4" id="KW-1185">Reference proteome</keyword>
<gene>
    <name evidence="3" type="ORF">SD70_09230</name>
</gene>
<evidence type="ECO:0000256" key="1">
    <source>
        <dbReference type="SAM" id="Phobius"/>
    </source>
</evidence>
<dbReference type="PANTHER" id="PTHR43358">
    <property type="entry name" value="ALPHA/BETA-HYDROLASE"/>
    <property type="match status" value="1"/>
</dbReference>
<evidence type="ECO:0000313" key="3">
    <source>
        <dbReference type="EMBL" id="KIL41191.1"/>
    </source>
</evidence>
<dbReference type="RefSeq" id="WP_041047282.1">
    <property type="nucleotide sequence ID" value="NZ_JXAK01000012.1"/>
</dbReference>
<evidence type="ECO:0000313" key="4">
    <source>
        <dbReference type="Proteomes" id="UP000031967"/>
    </source>
</evidence>
<dbReference type="EMBL" id="JXAK01000012">
    <property type="protein sequence ID" value="KIL41191.1"/>
    <property type="molecule type" value="Genomic_DNA"/>
</dbReference>
<reference evidence="3 4" key="1">
    <citation type="submission" date="2014-12" db="EMBL/GenBank/DDBJ databases">
        <title>Draft genome sequence of Paenibacillus kamchatkensis strain B-2647.</title>
        <authorList>
            <person name="Karlyshev A.V."/>
            <person name="Kudryashova E.B."/>
        </authorList>
    </citation>
    <scope>NUCLEOTIDE SEQUENCE [LARGE SCALE GENOMIC DNA]</scope>
    <source>
        <strain evidence="3 4">VKM B-2647</strain>
    </source>
</reference>
<dbReference type="Pfam" id="PF00561">
    <property type="entry name" value="Abhydrolase_1"/>
    <property type="match status" value="1"/>
</dbReference>
<sequence length="301" mass="33068">MIVWVLAAILIIALLVIVVFAVMVGWKLTHPLRKPVSNTPRNYGLAYRPIRFKSRGEDETLDGWHIPAVGLTEPRATIVFSHGYAGNRLEEGLPALALARSLAEAGYEVVMYDFRNCGHSTGTLTSVGYFEQLDVLGAVDWARSQGAKRIVLLGFSMGATSSLLAAARDSGVCAVIADSPFSHLTRYLRRNLPVWTKLPNFPFTPLILTILPPLTGTRTDEVDAESAVERIYPRPILFVHSSGDGAIPASHSAELAARHPDRFELWLTDDGTHVGSYRADPAAYTERVLAFLERLSAEKFL</sequence>
<feature type="transmembrane region" description="Helical" evidence="1">
    <location>
        <begin position="6"/>
        <end position="26"/>
    </location>
</feature>
<evidence type="ECO:0000259" key="2">
    <source>
        <dbReference type="Pfam" id="PF00561"/>
    </source>
</evidence>